<keyword evidence="6 13" id="KW-0863">Zinc-finger</keyword>
<keyword evidence="7" id="KW-0862">Zinc</keyword>
<keyword evidence="3" id="KW-1017">Isopeptide bond</keyword>
<dbReference type="GO" id="GO:0005634">
    <property type="term" value="C:nucleus"/>
    <property type="evidence" value="ECO:0007669"/>
    <property type="project" value="UniProtKB-SubCell"/>
</dbReference>
<sequence length="232" mass="26564">MQSDPIIFVVYTSFVARHFSSLYVELSARLCEISLLGGEETKWDQEGEQLVLKEEIHTFMVTAAEERDHSEPEPTRDQLNCVSSAVAVRQYQGGRKKDSQSRRNKKKGHNNVEHQPTPDSECNGSVVKHMRIHTGEKPYSCKVCGKSFRQTNGLTVHMITHTGEKRHHCEICGKMFARSNGLLRHKKVHTSEKPYHCKTCGKMFKRNSHLKEHIRIHTVSCQSILSEETITH</sequence>
<evidence type="ECO:0000256" key="14">
    <source>
        <dbReference type="SAM" id="MobiDB-lite"/>
    </source>
</evidence>
<evidence type="ECO:0000313" key="17">
    <source>
        <dbReference type="Proteomes" id="UP000264840"/>
    </source>
</evidence>
<evidence type="ECO:0000256" key="3">
    <source>
        <dbReference type="ARBA" id="ARBA00022499"/>
    </source>
</evidence>
<evidence type="ECO:0000256" key="8">
    <source>
        <dbReference type="ARBA" id="ARBA00022843"/>
    </source>
</evidence>
<reference evidence="16" key="2">
    <citation type="submission" date="2025-09" db="UniProtKB">
        <authorList>
            <consortium name="Ensembl"/>
        </authorList>
    </citation>
    <scope>IDENTIFICATION</scope>
</reference>
<evidence type="ECO:0000256" key="5">
    <source>
        <dbReference type="ARBA" id="ARBA00022737"/>
    </source>
</evidence>
<reference evidence="16" key="1">
    <citation type="submission" date="2025-08" db="UniProtKB">
        <authorList>
            <consortium name="Ensembl"/>
        </authorList>
    </citation>
    <scope>IDENTIFICATION</scope>
</reference>
<organism evidence="16 17">
    <name type="scientific">Haplochromis burtoni</name>
    <name type="common">Burton's mouthbrooder</name>
    <name type="synonym">Chromis burtoni</name>
    <dbReference type="NCBI Taxonomy" id="8153"/>
    <lineage>
        <taxon>Eukaryota</taxon>
        <taxon>Metazoa</taxon>
        <taxon>Chordata</taxon>
        <taxon>Craniata</taxon>
        <taxon>Vertebrata</taxon>
        <taxon>Euteleostomi</taxon>
        <taxon>Actinopterygii</taxon>
        <taxon>Neopterygii</taxon>
        <taxon>Teleostei</taxon>
        <taxon>Neoteleostei</taxon>
        <taxon>Acanthomorphata</taxon>
        <taxon>Ovalentaria</taxon>
        <taxon>Cichlomorphae</taxon>
        <taxon>Cichliformes</taxon>
        <taxon>Cichlidae</taxon>
        <taxon>African cichlids</taxon>
        <taxon>Pseudocrenilabrinae</taxon>
        <taxon>Haplochromini</taxon>
        <taxon>Haplochromis</taxon>
    </lineage>
</organism>
<evidence type="ECO:0000256" key="10">
    <source>
        <dbReference type="ARBA" id="ARBA00023125"/>
    </source>
</evidence>
<evidence type="ECO:0000256" key="1">
    <source>
        <dbReference type="ARBA" id="ARBA00004123"/>
    </source>
</evidence>
<keyword evidence="9" id="KW-0805">Transcription regulation</keyword>
<keyword evidence="8" id="KW-0832">Ubl conjugation</keyword>
<feature type="domain" description="C2H2-type" evidence="15">
    <location>
        <begin position="167"/>
        <end position="194"/>
    </location>
</feature>
<evidence type="ECO:0000256" key="13">
    <source>
        <dbReference type="PROSITE-ProRule" id="PRU00042"/>
    </source>
</evidence>
<dbReference type="InterPro" id="IPR013087">
    <property type="entry name" value="Znf_C2H2_type"/>
</dbReference>
<evidence type="ECO:0000256" key="11">
    <source>
        <dbReference type="ARBA" id="ARBA00023163"/>
    </source>
</evidence>
<dbReference type="GO" id="GO:0008270">
    <property type="term" value="F:zinc ion binding"/>
    <property type="evidence" value="ECO:0007669"/>
    <property type="project" value="UniProtKB-KW"/>
</dbReference>
<evidence type="ECO:0000256" key="4">
    <source>
        <dbReference type="ARBA" id="ARBA00022723"/>
    </source>
</evidence>
<feature type="compositionally biased region" description="Polar residues" evidence="14">
    <location>
        <begin position="113"/>
        <end position="123"/>
    </location>
</feature>
<feature type="domain" description="C2H2-type" evidence="15">
    <location>
        <begin position="195"/>
        <end position="218"/>
    </location>
</feature>
<evidence type="ECO:0000256" key="6">
    <source>
        <dbReference type="ARBA" id="ARBA00022771"/>
    </source>
</evidence>
<evidence type="ECO:0000256" key="12">
    <source>
        <dbReference type="ARBA" id="ARBA00023242"/>
    </source>
</evidence>
<keyword evidence="10" id="KW-0238">DNA-binding</keyword>
<dbReference type="GO" id="GO:0005694">
    <property type="term" value="C:chromosome"/>
    <property type="evidence" value="ECO:0007669"/>
    <property type="project" value="UniProtKB-ARBA"/>
</dbReference>
<dbReference type="InterPro" id="IPR036236">
    <property type="entry name" value="Znf_C2H2_sf"/>
</dbReference>
<evidence type="ECO:0000256" key="9">
    <source>
        <dbReference type="ARBA" id="ARBA00023015"/>
    </source>
</evidence>
<dbReference type="Gene3D" id="3.30.160.60">
    <property type="entry name" value="Classic Zinc Finger"/>
    <property type="match status" value="4"/>
</dbReference>
<dbReference type="Pfam" id="PF00096">
    <property type="entry name" value="zf-C2H2"/>
    <property type="match status" value="3"/>
</dbReference>
<dbReference type="Proteomes" id="UP000264840">
    <property type="component" value="Unplaced"/>
</dbReference>
<dbReference type="GO" id="GO:0000978">
    <property type="term" value="F:RNA polymerase II cis-regulatory region sequence-specific DNA binding"/>
    <property type="evidence" value="ECO:0007669"/>
    <property type="project" value="TreeGrafter"/>
</dbReference>
<protein>
    <recommendedName>
        <fullName evidence="15">C2H2-type domain-containing protein</fullName>
    </recommendedName>
</protein>
<comment type="subcellular location">
    <subcellularLocation>
        <location evidence="1">Nucleus</location>
    </subcellularLocation>
</comment>
<evidence type="ECO:0000313" key="16">
    <source>
        <dbReference type="Ensembl" id="ENSHBUP00000033855.1"/>
    </source>
</evidence>
<name>A0A3Q2XEK8_HAPBU</name>
<dbReference type="FunFam" id="3.30.160.60:FF:000478">
    <property type="entry name" value="Zinc finger protein 133"/>
    <property type="match status" value="1"/>
</dbReference>
<dbReference type="PROSITE" id="PS00028">
    <property type="entry name" value="ZINC_FINGER_C2H2_1"/>
    <property type="match status" value="3"/>
</dbReference>
<dbReference type="GO" id="GO:0000981">
    <property type="term" value="F:DNA-binding transcription factor activity, RNA polymerase II-specific"/>
    <property type="evidence" value="ECO:0007669"/>
    <property type="project" value="TreeGrafter"/>
</dbReference>
<keyword evidence="17" id="KW-1185">Reference proteome</keyword>
<dbReference type="GO" id="GO:0045893">
    <property type="term" value="P:positive regulation of DNA-templated transcription"/>
    <property type="evidence" value="ECO:0007669"/>
    <property type="project" value="UniProtKB-ARBA"/>
</dbReference>
<evidence type="ECO:0000256" key="2">
    <source>
        <dbReference type="ARBA" id="ARBA00006991"/>
    </source>
</evidence>
<accession>A0A3Q2XEK8</accession>
<dbReference type="FunFam" id="3.30.160.60:FF:001732">
    <property type="entry name" value="Zgc:162936"/>
    <property type="match status" value="1"/>
</dbReference>
<dbReference type="SUPFAM" id="SSF57667">
    <property type="entry name" value="beta-beta-alpha zinc fingers"/>
    <property type="match status" value="2"/>
</dbReference>
<feature type="region of interest" description="Disordered" evidence="14">
    <location>
        <begin position="92"/>
        <end position="124"/>
    </location>
</feature>
<keyword evidence="4" id="KW-0479">Metal-binding</keyword>
<dbReference type="FunFam" id="3.30.160.60:FF:000321">
    <property type="entry name" value="myeloid zinc finger 1 isoform X1"/>
    <property type="match status" value="1"/>
</dbReference>
<proteinExistence type="inferred from homology"/>
<keyword evidence="12" id="KW-0539">Nucleus</keyword>
<dbReference type="PANTHER" id="PTHR23235:SF178">
    <property type="entry name" value="C2H2-TYPE DOMAIN-CONTAINING PROTEIN-RELATED"/>
    <property type="match status" value="1"/>
</dbReference>
<keyword evidence="5" id="KW-0677">Repeat</keyword>
<comment type="similarity">
    <text evidence="2">Belongs to the krueppel C2H2-type zinc-finger protein family.</text>
</comment>
<dbReference type="AlphaFoldDB" id="A0A3Q2XEK8"/>
<keyword evidence="11" id="KW-0804">Transcription</keyword>
<dbReference type="PANTHER" id="PTHR23235">
    <property type="entry name" value="KRUEPPEL-LIKE TRANSCRIPTION FACTOR"/>
    <property type="match status" value="1"/>
</dbReference>
<dbReference type="GeneTree" id="ENSGT00950000183169"/>
<dbReference type="PROSITE" id="PS50157">
    <property type="entry name" value="ZINC_FINGER_C2H2_2"/>
    <property type="match status" value="3"/>
</dbReference>
<dbReference type="SMART" id="SM00355">
    <property type="entry name" value="ZnF_C2H2"/>
    <property type="match status" value="3"/>
</dbReference>
<evidence type="ECO:0000256" key="7">
    <source>
        <dbReference type="ARBA" id="ARBA00022833"/>
    </source>
</evidence>
<dbReference type="Ensembl" id="ENSHBUT00000028079.1">
    <property type="protein sequence ID" value="ENSHBUP00000033855.1"/>
    <property type="gene ID" value="ENSHBUG00000021028.1"/>
</dbReference>
<feature type="domain" description="C2H2-type" evidence="15">
    <location>
        <begin position="139"/>
        <end position="166"/>
    </location>
</feature>
<evidence type="ECO:0000259" key="15">
    <source>
        <dbReference type="PROSITE" id="PS50157"/>
    </source>
</evidence>